<reference evidence="4" key="1">
    <citation type="submission" date="2013-02" db="EMBL/GenBank/DDBJ databases">
        <authorList>
            <person name="Hughes D."/>
        </authorList>
    </citation>
    <scope>NUCLEOTIDE SEQUENCE</scope>
    <source>
        <strain>Durham</strain>
        <strain evidence="4">NC isolate 2 -- Noor lab</strain>
    </source>
</reference>
<dbReference type="STRING" id="36166.T1H3K3"/>
<dbReference type="Proteomes" id="UP000015102">
    <property type="component" value="Unassembled WGS sequence"/>
</dbReference>
<organism evidence="3 4">
    <name type="scientific">Megaselia scalaris</name>
    <name type="common">Humpbacked fly</name>
    <name type="synonym">Phora scalaris</name>
    <dbReference type="NCBI Taxonomy" id="36166"/>
    <lineage>
        <taxon>Eukaryota</taxon>
        <taxon>Metazoa</taxon>
        <taxon>Ecdysozoa</taxon>
        <taxon>Arthropoda</taxon>
        <taxon>Hexapoda</taxon>
        <taxon>Insecta</taxon>
        <taxon>Pterygota</taxon>
        <taxon>Neoptera</taxon>
        <taxon>Endopterygota</taxon>
        <taxon>Diptera</taxon>
        <taxon>Brachycera</taxon>
        <taxon>Muscomorpha</taxon>
        <taxon>Platypezoidea</taxon>
        <taxon>Phoridae</taxon>
        <taxon>Megaseliini</taxon>
        <taxon>Megaselia</taxon>
    </lineage>
</organism>
<sequence length="208" mass="24236">MSLDSTLDEVQNSRFRNIYNQLVKQYEKKSQFSEVELFCILLVYHKFALRNGIKAKYITKKQLANIFDVFFKITDSFTVERITSIIAKDTKKEIEPMGWLNLFEVFMTNDLEIKMKFCFSVYDFHGVGADDEDEAGELVVSMLDLLFKKFDLDKDGVISYEDYSTVVRQQPLLLEFLGTCMPEVSNLNIVAYCSNIISKIQDFDKRVE</sequence>
<keyword evidence="1" id="KW-0106">Calcium</keyword>
<keyword evidence="4" id="KW-1185">Reference proteome</keyword>
<proteinExistence type="predicted"/>
<reference evidence="3" key="2">
    <citation type="submission" date="2015-06" db="UniProtKB">
        <authorList>
            <consortium name="EnsemblMetazoa"/>
        </authorList>
    </citation>
    <scope>IDENTIFICATION</scope>
</reference>
<dbReference type="EMBL" id="CAQQ02387075">
    <property type="status" value="NOT_ANNOTATED_CDS"/>
    <property type="molecule type" value="Genomic_DNA"/>
</dbReference>
<dbReference type="PROSITE" id="PS50222">
    <property type="entry name" value="EF_HAND_2"/>
    <property type="match status" value="1"/>
</dbReference>
<dbReference type="InterPro" id="IPR002048">
    <property type="entry name" value="EF_hand_dom"/>
</dbReference>
<protein>
    <recommendedName>
        <fullName evidence="2">EF-hand domain-containing protein</fullName>
    </recommendedName>
</protein>
<evidence type="ECO:0000259" key="2">
    <source>
        <dbReference type="PROSITE" id="PS50222"/>
    </source>
</evidence>
<evidence type="ECO:0000313" key="4">
    <source>
        <dbReference type="Proteomes" id="UP000015102"/>
    </source>
</evidence>
<evidence type="ECO:0000313" key="3">
    <source>
        <dbReference type="EnsemblMetazoa" id="MESCA010831-PA"/>
    </source>
</evidence>
<dbReference type="EnsemblMetazoa" id="MESCA010831-RA">
    <property type="protein sequence ID" value="MESCA010831-PA"/>
    <property type="gene ID" value="MESCA010831"/>
</dbReference>
<dbReference type="Gene3D" id="1.10.238.10">
    <property type="entry name" value="EF-hand"/>
    <property type="match status" value="1"/>
</dbReference>
<accession>T1H3K3</accession>
<dbReference type="HOGENOM" id="CLU_061288_3_1_1"/>
<feature type="domain" description="EF-hand" evidence="2">
    <location>
        <begin position="138"/>
        <end position="173"/>
    </location>
</feature>
<name>T1H3K3_MEGSC</name>
<dbReference type="PROSITE" id="PS00018">
    <property type="entry name" value="EF_HAND_1"/>
    <property type="match status" value="1"/>
</dbReference>
<dbReference type="SUPFAM" id="SSF47473">
    <property type="entry name" value="EF-hand"/>
    <property type="match status" value="1"/>
</dbReference>
<evidence type="ECO:0000256" key="1">
    <source>
        <dbReference type="ARBA" id="ARBA00022837"/>
    </source>
</evidence>
<dbReference type="GO" id="GO:0005509">
    <property type="term" value="F:calcium ion binding"/>
    <property type="evidence" value="ECO:0007669"/>
    <property type="project" value="InterPro"/>
</dbReference>
<dbReference type="InterPro" id="IPR011992">
    <property type="entry name" value="EF-hand-dom_pair"/>
</dbReference>
<dbReference type="AlphaFoldDB" id="T1H3K3"/>
<dbReference type="InterPro" id="IPR018247">
    <property type="entry name" value="EF_Hand_1_Ca_BS"/>
</dbReference>
<dbReference type="OMA" id="PQCKQMT"/>